<reference evidence="6 7" key="1">
    <citation type="submission" date="2018-03" db="EMBL/GenBank/DDBJ databases">
        <title>Genomic Encyclopedia of Archaeal and Bacterial Type Strains, Phase II (KMG-II): from individual species to whole genera.</title>
        <authorList>
            <person name="Goeker M."/>
        </authorList>
    </citation>
    <scope>NUCLEOTIDE SEQUENCE [LARGE SCALE GENOMIC DNA]</scope>
    <source>
        <strain evidence="6 7">DSM 45312</strain>
    </source>
</reference>
<dbReference type="Pfam" id="PF00296">
    <property type="entry name" value="Bac_luciferase"/>
    <property type="match status" value="1"/>
</dbReference>
<dbReference type="InterPro" id="IPR050172">
    <property type="entry name" value="SsuD_RutA_monooxygenase"/>
</dbReference>
<organism evidence="6 7">
    <name type="scientific">Murinocardiopsis flavida</name>
    <dbReference type="NCBI Taxonomy" id="645275"/>
    <lineage>
        <taxon>Bacteria</taxon>
        <taxon>Bacillati</taxon>
        <taxon>Actinomycetota</taxon>
        <taxon>Actinomycetes</taxon>
        <taxon>Streptosporangiales</taxon>
        <taxon>Nocardiopsidaceae</taxon>
        <taxon>Murinocardiopsis</taxon>
    </lineage>
</organism>
<dbReference type="PANTHER" id="PTHR42847">
    <property type="entry name" value="ALKANESULFONATE MONOOXYGENASE"/>
    <property type="match status" value="1"/>
</dbReference>
<dbReference type="EMBL" id="PYGA01000050">
    <property type="protein sequence ID" value="PSK81019.1"/>
    <property type="molecule type" value="Genomic_DNA"/>
</dbReference>
<dbReference type="PANTHER" id="PTHR42847:SF4">
    <property type="entry name" value="ALKANESULFONATE MONOOXYGENASE-RELATED"/>
    <property type="match status" value="1"/>
</dbReference>
<evidence type="ECO:0000256" key="3">
    <source>
        <dbReference type="ARBA" id="ARBA00023002"/>
    </source>
</evidence>
<comment type="caution">
    <text evidence="6">The sequence shown here is derived from an EMBL/GenBank/DDBJ whole genome shotgun (WGS) entry which is preliminary data.</text>
</comment>
<dbReference type="Proteomes" id="UP000240542">
    <property type="component" value="Unassembled WGS sequence"/>
</dbReference>
<dbReference type="Gene3D" id="3.20.20.30">
    <property type="entry name" value="Luciferase-like domain"/>
    <property type="match status" value="1"/>
</dbReference>
<proteinExistence type="predicted"/>
<keyword evidence="1" id="KW-0285">Flavoprotein</keyword>
<evidence type="ECO:0000313" key="6">
    <source>
        <dbReference type="EMBL" id="PSK81019.1"/>
    </source>
</evidence>
<dbReference type="AlphaFoldDB" id="A0A2P8C7S9"/>
<sequence>MLIGFGAPVSGAWATPQNLGSFAKRAEELGYDSLWTFQRLLTPADDSTVGPGYRSVLDPLLALTFAAASTERIRLGVSIVNTPFVPPAVLAKQAATLDVLSGGRFDLGLGSGWSPEEFTVSGTSSERRGARTEEYLSVLRTLWEDEVSGYTGEFYTVPPSRMAPKPVQRPGPPVLLGGTVRAALQRAGRLAEGWLSRSATDLSRIAEDVAVVREAAEAAGRDPEAVRVVCRGVVRYGAEAVGEDGARLPLSGSAAQIRADIEWLDGQGITELFYDLNWDPAVGSPDVDPKAATARATEIVEALAPRRP</sequence>
<keyword evidence="2" id="KW-0288">FMN</keyword>
<dbReference type="RefSeq" id="WP_106587127.1">
    <property type="nucleotide sequence ID" value="NZ_PYGA01000050.1"/>
</dbReference>
<keyword evidence="7" id="KW-1185">Reference proteome</keyword>
<evidence type="ECO:0000256" key="1">
    <source>
        <dbReference type="ARBA" id="ARBA00022630"/>
    </source>
</evidence>
<dbReference type="NCBIfam" id="TIGR03619">
    <property type="entry name" value="F420_Rv2161c"/>
    <property type="match status" value="1"/>
</dbReference>
<dbReference type="OrthoDB" id="3206024at2"/>
<evidence type="ECO:0000256" key="4">
    <source>
        <dbReference type="ARBA" id="ARBA00023033"/>
    </source>
</evidence>
<protein>
    <submittedName>
        <fullName evidence="6">Putative F420-dependent oxidoreductase</fullName>
    </submittedName>
</protein>
<dbReference type="InterPro" id="IPR036661">
    <property type="entry name" value="Luciferase-like_sf"/>
</dbReference>
<keyword evidence="3" id="KW-0560">Oxidoreductase</keyword>
<dbReference type="SUPFAM" id="SSF51679">
    <property type="entry name" value="Bacterial luciferase-like"/>
    <property type="match status" value="1"/>
</dbReference>
<name>A0A2P8C7S9_9ACTN</name>
<evidence type="ECO:0000313" key="7">
    <source>
        <dbReference type="Proteomes" id="UP000240542"/>
    </source>
</evidence>
<feature type="domain" description="Luciferase-like" evidence="5">
    <location>
        <begin position="14"/>
        <end position="236"/>
    </location>
</feature>
<keyword evidence="4" id="KW-0503">Monooxygenase</keyword>
<dbReference type="InterPro" id="IPR019921">
    <property type="entry name" value="Lucif-like_OxRdtase_Rv2161c"/>
</dbReference>
<evidence type="ECO:0000256" key="2">
    <source>
        <dbReference type="ARBA" id="ARBA00022643"/>
    </source>
</evidence>
<gene>
    <name evidence="6" type="ORF">CLV63_1505</name>
</gene>
<dbReference type="GO" id="GO:0046306">
    <property type="term" value="P:alkanesulfonate catabolic process"/>
    <property type="evidence" value="ECO:0007669"/>
    <property type="project" value="TreeGrafter"/>
</dbReference>
<accession>A0A2P8C7S9</accession>
<dbReference type="GO" id="GO:0008726">
    <property type="term" value="F:alkanesulfonate monooxygenase activity"/>
    <property type="evidence" value="ECO:0007669"/>
    <property type="project" value="TreeGrafter"/>
</dbReference>
<evidence type="ECO:0000259" key="5">
    <source>
        <dbReference type="Pfam" id="PF00296"/>
    </source>
</evidence>
<dbReference type="InterPro" id="IPR011251">
    <property type="entry name" value="Luciferase-like_dom"/>
</dbReference>